<evidence type="ECO:0000313" key="16">
    <source>
        <dbReference type="Proteomes" id="UP000554482"/>
    </source>
</evidence>
<dbReference type="CDD" id="cd12380">
    <property type="entry name" value="RRM3_I_PABPs"/>
    <property type="match status" value="1"/>
</dbReference>
<dbReference type="InterPro" id="IPR003954">
    <property type="entry name" value="RRM_euk-type"/>
</dbReference>
<evidence type="ECO:0000256" key="5">
    <source>
        <dbReference type="ARBA" id="ARBA00022581"/>
    </source>
</evidence>
<keyword evidence="8 10" id="KW-0694">RNA-binding</keyword>
<dbReference type="InterPro" id="IPR012677">
    <property type="entry name" value="Nucleotide-bd_a/b_plait_sf"/>
</dbReference>
<dbReference type="FunFam" id="3.30.70.330:FF:000217">
    <property type="entry name" value="Polyadenylate-binding protein"/>
    <property type="match status" value="1"/>
</dbReference>
<reference evidence="15 16" key="1">
    <citation type="submission" date="2020-06" db="EMBL/GenBank/DDBJ databases">
        <title>Transcriptomic and genomic resources for Thalictrum thalictroides and T. hernandezii: Facilitating candidate gene discovery in an emerging model plant lineage.</title>
        <authorList>
            <person name="Arias T."/>
            <person name="Riano-Pachon D.M."/>
            <person name="Di Stilio V.S."/>
        </authorList>
    </citation>
    <scope>NUCLEOTIDE SEQUENCE [LARGE SCALE GENOMIC DNA]</scope>
    <source>
        <strain evidence="16">cv. WT478/WT964</strain>
        <tissue evidence="15">Leaves</tissue>
    </source>
</reference>
<evidence type="ECO:0000256" key="9">
    <source>
        <dbReference type="ARBA" id="ARBA00023242"/>
    </source>
</evidence>
<keyword evidence="4 11" id="KW-0963">Cytoplasm</keyword>
<dbReference type="InterPro" id="IPR036053">
    <property type="entry name" value="PABP-dom"/>
</dbReference>
<name>A0A7J6XHW7_THATH</name>
<evidence type="ECO:0000256" key="3">
    <source>
        <dbReference type="ARBA" id="ARBA00008557"/>
    </source>
</evidence>
<keyword evidence="16" id="KW-1185">Reference proteome</keyword>
<feature type="region of interest" description="Disordered" evidence="12">
    <location>
        <begin position="1"/>
        <end position="20"/>
    </location>
</feature>
<dbReference type="Pfam" id="PF00658">
    <property type="entry name" value="MLLE"/>
    <property type="match status" value="1"/>
</dbReference>
<evidence type="ECO:0000256" key="2">
    <source>
        <dbReference type="ARBA" id="ARBA00004496"/>
    </source>
</evidence>
<dbReference type="EMBL" id="JABWDY010000039">
    <property type="protein sequence ID" value="KAF5208442.1"/>
    <property type="molecule type" value="Genomic_DNA"/>
</dbReference>
<dbReference type="Gene3D" id="3.30.70.330">
    <property type="match status" value="4"/>
</dbReference>
<proteinExistence type="inferred from homology"/>
<comment type="similarity">
    <text evidence="3 11">Belongs to the polyadenylate-binding protein type-1 family.</text>
</comment>
<comment type="caution">
    <text evidence="15">The sequence shown here is derived from an EMBL/GenBank/DDBJ whole genome shotgun (WGS) entry which is preliminary data.</text>
</comment>
<dbReference type="InterPro" id="IPR000504">
    <property type="entry name" value="RRM_dom"/>
</dbReference>
<sequence length="640" mass="71221">MSTTPSTSQPSQSTQQQHHPQQVFGYASLFVGDLEESVTEGQLYDLFEQFVTVVSTRVCRDHHTKVSLGYGYVNFRDIDAARHAMEILNFTPVNGKPIRIMFSHRDPITRKSGHANLFIKNLDPSIDNKKLYDMFAVFGTVRSCKVETYSNGQSKGYGYVQFEKEEASEMAIRQLNGKMMDNKTLYVAPHVRKHERGSLRNRNQANGSQKFTNVYVKNFSETTTDEDLKKVFGSYGSITSAIVMRDDTGSSKGFGFVNFQNPDDAANAVEKLNGTTVSDDKIWYVTKALNKSEREAELRANFEKVRNGESEKLQGANLYLKNLDDSINDESLKDLFSEFGCITSCKVMLDPHGQSRGSGFVAFSTSEEANRAVSEMNGKMIGRKPLYVAVAQHKENRKARLQAHFAQIRGPVNMAPVPSGVIGFHHWGPRIAPQRLYLGQGAHGLPPQFAYGFQQQLLPGIRPGVAPNFIVPYPIQRQGRPRQRMRARRDGTPQQMQPHMQMLNHNANQGFRYMPNLWNGAAYPSMVPQGLMRPMVAMPLGQAGLPVSMNGQPGPTLASVLASASPKHQQQMLGEQLFPLVDRLEHDHAGKVTGMLLEMDQTEVLHLIEAPDALRKKVGEAMNVLRLASSGSDAADQLGS</sequence>
<dbReference type="SMART" id="SM00360">
    <property type="entry name" value="RRM"/>
    <property type="match status" value="4"/>
</dbReference>
<dbReference type="InterPro" id="IPR002004">
    <property type="entry name" value="PABP_HYD_C"/>
</dbReference>
<dbReference type="PROSITE" id="PS50102">
    <property type="entry name" value="RRM"/>
    <property type="match status" value="4"/>
</dbReference>
<dbReference type="InterPro" id="IPR006515">
    <property type="entry name" value="PABP_1234"/>
</dbReference>
<protein>
    <recommendedName>
        <fullName evidence="11">Polyadenylate-binding protein</fullName>
        <shortName evidence="11">PABP</shortName>
    </recommendedName>
</protein>
<dbReference type="FunFam" id="3.30.70.330:FF:000003">
    <property type="entry name" value="Polyadenylate-binding protein"/>
    <property type="match status" value="1"/>
</dbReference>
<organism evidence="15 16">
    <name type="scientific">Thalictrum thalictroides</name>
    <name type="common">Rue-anemone</name>
    <name type="synonym">Anemone thalictroides</name>
    <dbReference type="NCBI Taxonomy" id="46969"/>
    <lineage>
        <taxon>Eukaryota</taxon>
        <taxon>Viridiplantae</taxon>
        <taxon>Streptophyta</taxon>
        <taxon>Embryophyta</taxon>
        <taxon>Tracheophyta</taxon>
        <taxon>Spermatophyta</taxon>
        <taxon>Magnoliopsida</taxon>
        <taxon>Ranunculales</taxon>
        <taxon>Ranunculaceae</taxon>
        <taxon>Thalictroideae</taxon>
        <taxon>Thalictrum</taxon>
    </lineage>
</organism>
<evidence type="ECO:0000256" key="1">
    <source>
        <dbReference type="ARBA" id="ARBA00004123"/>
    </source>
</evidence>
<dbReference type="GO" id="GO:0003723">
    <property type="term" value="F:RNA binding"/>
    <property type="evidence" value="ECO:0007669"/>
    <property type="project" value="UniProtKB-UniRule"/>
</dbReference>
<accession>A0A7J6XHW7</accession>
<dbReference type="GO" id="GO:0005737">
    <property type="term" value="C:cytoplasm"/>
    <property type="evidence" value="ECO:0007669"/>
    <property type="project" value="UniProtKB-SubCell"/>
</dbReference>
<evidence type="ECO:0000256" key="11">
    <source>
        <dbReference type="RuleBase" id="RU362004"/>
    </source>
</evidence>
<evidence type="ECO:0000313" key="15">
    <source>
        <dbReference type="EMBL" id="KAF5208442.1"/>
    </source>
</evidence>
<evidence type="ECO:0000259" key="14">
    <source>
        <dbReference type="PROSITE" id="PS51309"/>
    </source>
</evidence>
<keyword evidence="7" id="KW-0810">Translation regulation</keyword>
<keyword evidence="9" id="KW-0539">Nucleus</keyword>
<dbReference type="FunFam" id="1.10.1900.10:FF:000003">
    <property type="entry name" value="Polyadenylate-binding protein"/>
    <property type="match status" value="1"/>
</dbReference>
<dbReference type="Proteomes" id="UP000554482">
    <property type="component" value="Unassembled WGS sequence"/>
</dbReference>
<feature type="domain" description="RRM" evidence="13">
    <location>
        <begin position="212"/>
        <end position="290"/>
    </location>
</feature>
<dbReference type="GO" id="GO:0006417">
    <property type="term" value="P:regulation of translation"/>
    <property type="evidence" value="ECO:0007669"/>
    <property type="project" value="UniProtKB-KW"/>
</dbReference>
<evidence type="ECO:0000259" key="13">
    <source>
        <dbReference type="PROSITE" id="PS50102"/>
    </source>
</evidence>
<feature type="domain" description="RRM" evidence="13">
    <location>
        <begin position="115"/>
        <end position="192"/>
    </location>
</feature>
<evidence type="ECO:0000256" key="12">
    <source>
        <dbReference type="SAM" id="MobiDB-lite"/>
    </source>
</evidence>
<feature type="domain" description="RRM" evidence="13">
    <location>
        <begin position="316"/>
        <end position="393"/>
    </location>
</feature>
<comment type="subcellular location">
    <subcellularLocation>
        <location evidence="2 11">Cytoplasm</location>
    </subcellularLocation>
    <subcellularLocation>
        <location evidence="1">Nucleus</location>
    </subcellularLocation>
</comment>
<evidence type="ECO:0000256" key="8">
    <source>
        <dbReference type="ARBA" id="ARBA00022884"/>
    </source>
</evidence>
<dbReference type="AlphaFoldDB" id="A0A7J6XHW7"/>
<dbReference type="Gene3D" id="1.10.1900.10">
    <property type="entry name" value="c-terminal domain of poly(a) binding protein"/>
    <property type="match status" value="1"/>
</dbReference>
<dbReference type="GO" id="GO:0005634">
    <property type="term" value="C:nucleus"/>
    <property type="evidence" value="ECO:0007669"/>
    <property type="project" value="UniProtKB-SubCell"/>
</dbReference>
<dbReference type="InterPro" id="IPR035979">
    <property type="entry name" value="RBD_domain_sf"/>
</dbReference>
<dbReference type="OrthoDB" id="19742at2759"/>
<dbReference type="NCBIfam" id="TIGR01628">
    <property type="entry name" value="PABP-1234"/>
    <property type="match status" value="1"/>
</dbReference>
<keyword evidence="5" id="KW-0945">Host-virus interaction</keyword>
<dbReference type="FunFam" id="3.30.70.330:FF:000239">
    <property type="entry name" value="Polyadenylate-binding protein"/>
    <property type="match status" value="1"/>
</dbReference>
<dbReference type="CDD" id="cd12381">
    <property type="entry name" value="RRM4_I_PABPs"/>
    <property type="match status" value="1"/>
</dbReference>
<evidence type="ECO:0000256" key="7">
    <source>
        <dbReference type="ARBA" id="ARBA00022845"/>
    </source>
</evidence>
<dbReference type="SUPFAM" id="SSF54928">
    <property type="entry name" value="RNA-binding domain, RBD"/>
    <property type="match status" value="2"/>
</dbReference>
<dbReference type="SMART" id="SM00361">
    <property type="entry name" value="RRM_1"/>
    <property type="match status" value="3"/>
</dbReference>
<evidence type="ECO:0000256" key="10">
    <source>
        <dbReference type="PROSITE-ProRule" id="PRU00176"/>
    </source>
</evidence>
<evidence type="ECO:0000256" key="6">
    <source>
        <dbReference type="ARBA" id="ARBA00022737"/>
    </source>
</evidence>
<gene>
    <name evidence="15" type="ORF">FRX31_001973</name>
</gene>
<dbReference type="PROSITE" id="PS51309">
    <property type="entry name" value="PABC"/>
    <property type="match status" value="1"/>
</dbReference>
<feature type="domain" description="PABC" evidence="14">
    <location>
        <begin position="553"/>
        <end position="630"/>
    </location>
</feature>
<feature type="domain" description="RRM" evidence="13">
    <location>
        <begin position="27"/>
        <end position="105"/>
    </location>
</feature>
<dbReference type="SUPFAM" id="SSF63570">
    <property type="entry name" value="PABC (PABP) domain"/>
    <property type="match status" value="1"/>
</dbReference>
<dbReference type="PANTHER" id="PTHR24012">
    <property type="entry name" value="RNA BINDING PROTEIN"/>
    <property type="match status" value="1"/>
</dbReference>
<comment type="function">
    <text evidence="11">Binds the poly(A) tail of mRNA.</text>
</comment>
<dbReference type="FunFam" id="3.30.70.330:FF:000648">
    <property type="entry name" value="Polyadenylate-binding protein"/>
    <property type="match status" value="1"/>
</dbReference>
<evidence type="ECO:0000256" key="4">
    <source>
        <dbReference type="ARBA" id="ARBA00022490"/>
    </source>
</evidence>
<dbReference type="SMART" id="SM00517">
    <property type="entry name" value="PolyA"/>
    <property type="match status" value="1"/>
</dbReference>
<keyword evidence="6" id="KW-0677">Repeat</keyword>
<dbReference type="Pfam" id="PF00076">
    <property type="entry name" value="RRM_1"/>
    <property type="match status" value="4"/>
</dbReference>